<dbReference type="FunFam" id="3.40.50.300:FF:000006">
    <property type="entry name" value="DNA-binding transcriptional regulator NtrC"/>
    <property type="match status" value="1"/>
</dbReference>
<dbReference type="InterPro" id="IPR011006">
    <property type="entry name" value="CheY-like_superfamily"/>
</dbReference>
<keyword evidence="4" id="KW-0804">Transcription</keyword>
<name>A0A1I6GDD0_9GAMM</name>
<dbReference type="SUPFAM" id="SSF52540">
    <property type="entry name" value="P-loop containing nucleoside triphosphate hydrolases"/>
    <property type="match status" value="1"/>
</dbReference>
<dbReference type="SUPFAM" id="SSF46689">
    <property type="entry name" value="Homeodomain-like"/>
    <property type="match status" value="1"/>
</dbReference>
<dbReference type="Gene3D" id="1.10.10.60">
    <property type="entry name" value="Homeodomain-like"/>
    <property type="match status" value="1"/>
</dbReference>
<evidence type="ECO:0000256" key="3">
    <source>
        <dbReference type="ARBA" id="ARBA00023015"/>
    </source>
</evidence>
<dbReference type="Pfam" id="PF02954">
    <property type="entry name" value="HTH_8"/>
    <property type="match status" value="1"/>
</dbReference>
<dbReference type="PANTHER" id="PTHR32071:SF113">
    <property type="entry name" value="ALGINATE BIOSYNTHESIS TRANSCRIPTIONAL REGULATORY PROTEIN ALGB"/>
    <property type="match status" value="1"/>
</dbReference>
<feature type="modified residue" description="4-aspartylphosphate" evidence="5">
    <location>
        <position position="52"/>
    </location>
</feature>
<dbReference type="PROSITE" id="PS50045">
    <property type="entry name" value="SIGMA54_INTERACT_4"/>
    <property type="match status" value="1"/>
</dbReference>
<keyword evidence="1" id="KW-0547">Nucleotide-binding</keyword>
<evidence type="ECO:0000256" key="2">
    <source>
        <dbReference type="ARBA" id="ARBA00022840"/>
    </source>
</evidence>
<keyword evidence="5" id="KW-0597">Phosphoprotein</keyword>
<dbReference type="InterPro" id="IPR001789">
    <property type="entry name" value="Sig_transdc_resp-reg_receiver"/>
</dbReference>
<dbReference type="AlphaFoldDB" id="A0A1I6GDD0"/>
<evidence type="ECO:0000256" key="1">
    <source>
        <dbReference type="ARBA" id="ARBA00022741"/>
    </source>
</evidence>
<proteinExistence type="predicted"/>
<dbReference type="EMBL" id="FOYV01000001">
    <property type="protein sequence ID" value="SFR40202.1"/>
    <property type="molecule type" value="Genomic_DNA"/>
</dbReference>
<evidence type="ECO:0000259" key="7">
    <source>
        <dbReference type="PROSITE" id="PS50110"/>
    </source>
</evidence>
<dbReference type="GO" id="GO:0005524">
    <property type="term" value="F:ATP binding"/>
    <property type="evidence" value="ECO:0007669"/>
    <property type="project" value="UniProtKB-KW"/>
</dbReference>
<gene>
    <name evidence="8" type="ORF">SAMN04488073_0516</name>
</gene>
<dbReference type="InterPro" id="IPR003593">
    <property type="entry name" value="AAA+_ATPase"/>
</dbReference>
<dbReference type="GO" id="GO:0000160">
    <property type="term" value="P:phosphorelay signal transduction system"/>
    <property type="evidence" value="ECO:0007669"/>
    <property type="project" value="InterPro"/>
</dbReference>
<dbReference type="PROSITE" id="PS00676">
    <property type="entry name" value="SIGMA54_INTERACT_2"/>
    <property type="match status" value="1"/>
</dbReference>
<dbReference type="InterPro" id="IPR058031">
    <property type="entry name" value="AAA_lid_NorR"/>
</dbReference>
<dbReference type="InterPro" id="IPR009057">
    <property type="entry name" value="Homeodomain-like_sf"/>
</dbReference>
<accession>A0A1I6GDD0</accession>
<evidence type="ECO:0000256" key="4">
    <source>
        <dbReference type="ARBA" id="ARBA00023163"/>
    </source>
</evidence>
<keyword evidence="9" id="KW-1185">Reference proteome</keyword>
<dbReference type="STRING" id="375760.SAMN04488073_0516"/>
<dbReference type="CDD" id="cd00009">
    <property type="entry name" value="AAA"/>
    <property type="match status" value="1"/>
</dbReference>
<keyword evidence="3" id="KW-0805">Transcription regulation</keyword>
<dbReference type="InterPro" id="IPR002197">
    <property type="entry name" value="HTH_Fis"/>
</dbReference>
<organism evidence="8 9">
    <name type="scientific">Marinobacter gudaonensis</name>
    <dbReference type="NCBI Taxonomy" id="375760"/>
    <lineage>
        <taxon>Bacteria</taxon>
        <taxon>Pseudomonadati</taxon>
        <taxon>Pseudomonadota</taxon>
        <taxon>Gammaproteobacteria</taxon>
        <taxon>Pseudomonadales</taxon>
        <taxon>Marinobacteraceae</taxon>
        <taxon>Marinobacter</taxon>
    </lineage>
</organism>
<dbReference type="PANTHER" id="PTHR32071">
    <property type="entry name" value="TRANSCRIPTIONAL REGULATORY PROTEIN"/>
    <property type="match status" value="1"/>
</dbReference>
<dbReference type="OrthoDB" id="9804019at2"/>
<evidence type="ECO:0000313" key="9">
    <source>
        <dbReference type="Proteomes" id="UP000199290"/>
    </source>
</evidence>
<dbReference type="SMART" id="SM00448">
    <property type="entry name" value="REC"/>
    <property type="match status" value="1"/>
</dbReference>
<dbReference type="RefSeq" id="WP_091985654.1">
    <property type="nucleotide sequence ID" value="NZ_FOYV01000001.1"/>
</dbReference>
<dbReference type="PROSITE" id="PS50110">
    <property type="entry name" value="RESPONSE_REGULATORY"/>
    <property type="match status" value="1"/>
</dbReference>
<dbReference type="Gene3D" id="1.10.8.60">
    <property type="match status" value="1"/>
</dbReference>
<dbReference type="SUPFAM" id="SSF52172">
    <property type="entry name" value="CheY-like"/>
    <property type="match status" value="1"/>
</dbReference>
<dbReference type="NCBIfam" id="TIGR02915">
    <property type="entry name" value="PEP_resp_reg"/>
    <property type="match status" value="1"/>
</dbReference>
<reference evidence="9" key="1">
    <citation type="submission" date="2016-10" db="EMBL/GenBank/DDBJ databases">
        <authorList>
            <person name="Varghese N."/>
            <person name="Submissions S."/>
        </authorList>
    </citation>
    <scope>NUCLEOTIDE SEQUENCE [LARGE SCALE GENOMIC DNA]</scope>
    <source>
        <strain evidence="9">CGMCC 1.6294</strain>
    </source>
</reference>
<keyword evidence="2" id="KW-0067">ATP-binding</keyword>
<feature type="domain" description="Response regulatory" evidence="7">
    <location>
        <begin position="4"/>
        <end position="122"/>
    </location>
</feature>
<dbReference type="PRINTS" id="PR01590">
    <property type="entry name" value="HTHFIS"/>
</dbReference>
<dbReference type="InterPro" id="IPR025943">
    <property type="entry name" value="Sigma_54_int_dom_ATP-bd_2"/>
</dbReference>
<dbReference type="Pfam" id="PF00158">
    <property type="entry name" value="Sigma54_activat"/>
    <property type="match status" value="1"/>
</dbReference>
<dbReference type="CDD" id="cd00156">
    <property type="entry name" value="REC"/>
    <property type="match status" value="1"/>
</dbReference>
<dbReference type="Gene3D" id="3.40.50.2300">
    <property type="match status" value="1"/>
</dbReference>
<evidence type="ECO:0000259" key="6">
    <source>
        <dbReference type="PROSITE" id="PS50045"/>
    </source>
</evidence>
<dbReference type="Proteomes" id="UP000199290">
    <property type="component" value="Unassembled WGS sequence"/>
</dbReference>
<sequence length="456" mass="50310">MTRRLLIVEDDPGLQSQMRWCFSEDLQVSVASDRDSALTCLRREEPQVVTLDLGLPPDPGGASEGFRLLEEIIQLAPMTKVIVVTGREEKENAVKAIGMGASDFYQKPLDADILSFVVNRAFRIAELEQENQVLSQQRNGTNIKGIVAASPQMLSICRTLEKVAPTDVTTLITGETGTGKELLARALHDLSHRASKPFAAINCAAIPENLLESELFGFEKGSFTGATQTKKGKIESANGGTLFLDEIGDMPMPLQAKLLRFLQERVIDRVGSVTPIPVDVRVVCATHRDVRNLITEGVFREDLYYRISEITLDVPSLRERDGDALVIARSLLKSLGDQMDRPNLSFSEDAVNAISNYAWPGNVREMINKVKRATIMAEGKRVTAGDLELSCDTSGTPNQLNLRQVRENAEKQAIIQALQTCNYNMAQASRLLGVTRPTLYNLTDKYRIETSQTTSA</sequence>
<evidence type="ECO:0000313" key="8">
    <source>
        <dbReference type="EMBL" id="SFR40202.1"/>
    </source>
</evidence>
<dbReference type="Gene3D" id="3.40.50.300">
    <property type="entry name" value="P-loop containing nucleotide triphosphate hydrolases"/>
    <property type="match status" value="1"/>
</dbReference>
<evidence type="ECO:0000256" key="5">
    <source>
        <dbReference type="PROSITE-ProRule" id="PRU00169"/>
    </source>
</evidence>
<dbReference type="Pfam" id="PF00072">
    <property type="entry name" value="Response_reg"/>
    <property type="match status" value="1"/>
</dbReference>
<dbReference type="Pfam" id="PF25601">
    <property type="entry name" value="AAA_lid_14"/>
    <property type="match status" value="1"/>
</dbReference>
<feature type="domain" description="Sigma-54 factor interaction" evidence="6">
    <location>
        <begin position="146"/>
        <end position="375"/>
    </location>
</feature>
<dbReference type="InterPro" id="IPR002078">
    <property type="entry name" value="Sigma_54_int"/>
</dbReference>
<dbReference type="InterPro" id="IPR027417">
    <property type="entry name" value="P-loop_NTPase"/>
</dbReference>
<dbReference type="InterPro" id="IPR014264">
    <property type="entry name" value="PEP-CTERM_resp_reg"/>
</dbReference>
<protein>
    <submittedName>
        <fullName evidence="8">Two-component system, NtrC family, response regulator</fullName>
    </submittedName>
</protein>
<dbReference type="GO" id="GO:0006355">
    <property type="term" value="P:regulation of DNA-templated transcription"/>
    <property type="evidence" value="ECO:0007669"/>
    <property type="project" value="InterPro"/>
</dbReference>
<dbReference type="SMART" id="SM00382">
    <property type="entry name" value="AAA"/>
    <property type="match status" value="1"/>
</dbReference>
<dbReference type="GO" id="GO:0043565">
    <property type="term" value="F:sequence-specific DNA binding"/>
    <property type="evidence" value="ECO:0007669"/>
    <property type="project" value="InterPro"/>
</dbReference>